<evidence type="ECO:0000256" key="5">
    <source>
        <dbReference type="ARBA" id="ARBA00023136"/>
    </source>
</evidence>
<dbReference type="InterPro" id="IPR000778">
    <property type="entry name" value="Cyt_b245_heavy_chain"/>
</dbReference>
<dbReference type="PROSITE" id="PS50836">
    <property type="entry name" value="DOMON"/>
    <property type="match status" value="2"/>
</dbReference>
<dbReference type="PANTHER" id="PTHR11972">
    <property type="entry name" value="NADPH OXIDASE"/>
    <property type="match status" value="1"/>
</dbReference>
<dbReference type="GO" id="GO:0005886">
    <property type="term" value="C:plasma membrane"/>
    <property type="evidence" value="ECO:0007669"/>
    <property type="project" value="TreeGrafter"/>
</dbReference>
<keyword evidence="11" id="KW-1185">Reference proteome</keyword>
<dbReference type="PRINTS" id="PR00466">
    <property type="entry name" value="GP91PHOX"/>
</dbReference>
<dbReference type="Pfam" id="PF03351">
    <property type="entry name" value="DOMON"/>
    <property type="match status" value="2"/>
</dbReference>
<proteinExistence type="predicted"/>
<feature type="transmembrane region" description="Helical" evidence="6">
    <location>
        <begin position="665"/>
        <end position="686"/>
    </location>
</feature>
<comment type="caution">
    <text evidence="10">The sequence shown here is derived from an EMBL/GenBank/DDBJ whole genome shotgun (WGS) entry which is preliminary data.</text>
</comment>
<keyword evidence="4" id="KW-0560">Oxidoreductase</keyword>
<dbReference type="InterPro" id="IPR017927">
    <property type="entry name" value="FAD-bd_FR_type"/>
</dbReference>
<dbReference type="Pfam" id="PF01794">
    <property type="entry name" value="Ferric_reduct"/>
    <property type="match status" value="1"/>
</dbReference>
<dbReference type="SMART" id="SM00664">
    <property type="entry name" value="DoH"/>
    <property type="match status" value="2"/>
</dbReference>
<feature type="signal peptide" evidence="7">
    <location>
        <begin position="1"/>
        <end position="16"/>
    </location>
</feature>
<dbReference type="SUPFAM" id="SSF52343">
    <property type="entry name" value="Ferredoxin reductase-like, C-terminal NADP-linked domain"/>
    <property type="match status" value="1"/>
</dbReference>
<dbReference type="EMBL" id="MDYQ01000125">
    <property type="protein sequence ID" value="PRP81419.1"/>
    <property type="molecule type" value="Genomic_DNA"/>
</dbReference>
<feature type="domain" description="DOMON" evidence="8">
    <location>
        <begin position="240"/>
        <end position="364"/>
    </location>
</feature>
<dbReference type="InterPro" id="IPR039261">
    <property type="entry name" value="FNR_nucleotide-bd"/>
</dbReference>
<feature type="transmembrane region" description="Helical" evidence="6">
    <location>
        <begin position="586"/>
        <end position="604"/>
    </location>
</feature>
<dbReference type="InParanoid" id="A0A2P6NBT1"/>
<sequence>MRAVLTFFLLLAVAHAQYTLTSSGGVFSVTWKLSSDNKTISFAIIAKTLGWVGMGINSSPSMTNADMVIGWVSNGKLNIYDGYATDYIQPKTDVSLGGKSNIINATGVEMSDGTTRISFSRPVNSTDKYDVALKNSNQYIIWAVYTSDCTGDSTNPVCSQHTSQGSFQKNLLYVVPPPAPTVKVVPTSGTVTATHTVAVTTSGDTSIGDTSGNGDGYTNGASNVTTGGIEPEGSSLVTADRFQMTWQVDNTSGIIHLKMSAPTTGWIAIGFNDQDSMVGADMVIGWVYDSKKRQSTTFIGDSYSKANVMPSLDTNGGGTDDVLLTSSTQDGSTTTITFRRKLNTNDSLDYVITDKSIYVLYAYGDSDGTFDGTYTVYNKHIVSGSRLVNFFSGSVETVPTRLRPGVILVIAICGLLVLYTVIRWTYIAIAHRRHYSYSDPVVAPRDPVSSKVGAFFYRRFPFTEVVILHALIFVAYIGVNIATLFVDPAVVPKSFGTLIAANAFLVILPATRNSLLVVLTGIPFDKAIQFHRWLGRFTVAIASVHAIYTFVDWRNSGLSKNIFGLVAWICLLVIFVSSFEPLRRRFFEVFYTIHFSFLAFFVLACLHNSKFIPFGISAAILWGMDRMIRMIYGFAFQRVSTTTIKDEQEGLVQFKFKKNAIARGLGVYSTGQYVFVNFPSVSLFQWHPFSLTSSSDSVDGEIHVRSLGGFTQDLVAAARSNPKMMIRVDGPYGYLNANLRRYPVIILFAGGIGITPVISILRDLFESSKSDASVVKAVYVFWSVKSEKHYQWFSEEISAIQSAASGVDLSLNIFVTQINGGCTAPFVNGRLDSTRVNNILNDVTAKYPLTARYVFACGPIGMVNTVWDKTREKNANGENFEFHRETFEL</sequence>
<dbReference type="GO" id="GO:0016491">
    <property type="term" value="F:oxidoreductase activity"/>
    <property type="evidence" value="ECO:0007669"/>
    <property type="project" value="UniProtKB-KW"/>
</dbReference>
<dbReference type="Gene3D" id="2.40.30.10">
    <property type="entry name" value="Translation factors"/>
    <property type="match status" value="1"/>
</dbReference>
<feature type="transmembrane region" description="Helical" evidence="6">
    <location>
        <begin position="465"/>
        <end position="486"/>
    </location>
</feature>
<dbReference type="InterPro" id="IPR017938">
    <property type="entry name" value="Riboflavin_synthase-like_b-brl"/>
</dbReference>
<dbReference type="InterPro" id="IPR013112">
    <property type="entry name" value="FAD-bd_8"/>
</dbReference>
<keyword evidence="7" id="KW-0732">Signal</keyword>
<dbReference type="Pfam" id="PF08022">
    <property type="entry name" value="FAD_binding_8"/>
    <property type="match status" value="1"/>
</dbReference>
<dbReference type="CDD" id="cd06186">
    <property type="entry name" value="NOX_Duox_like_FAD_NADP"/>
    <property type="match status" value="1"/>
</dbReference>
<feature type="chain" id="PRO_5015125951" evidence="7">
    <location>
        <begin position="17"/>
        <end position="889"/>
    </location>
</feature>
<evidence type="ECO:0000256" key="4">
    <source>
        <dbReference type="ARBA" id="ARBA00023002"/>
    </source>
</evidence>
<evidence type="ECO:0000313" key="11">
    <source>
        <dbReference type="Proteomes" id="UP000241769"/>
    </source>
</evidence>
<dbReference type="CDD" id="cd09631">
    <property type="entry name" value="DOMON_DOH"/>
    <property type="match status" value="2"/>
</dbReference>
<dbReference type="InterPro" id="IPR013130">
    <property type="entry name" value="Fe3_Rdtase_TM_dom"/>
</dbReference>
<evidence type="ECO:0000259" key="8">
    <source>
        <dbReference type="PROSITE" id="PS50836"/>
    </source>
</evidence>
<dbReference type="PANTHER" id="PTHR11972:SF69">
    <property type="entry name" value="FERRIC REDUCTION OXIDASE 6-RELATED"/>
    <property type="match status" value="1"/>
</dbReference>
<dbReference type="SFLD" id="SFLDS00052">
    <property type="entry name" value="Ferric_Reductase_Domain"/>
    <property type="match status" value="1"/>
</dbReference>
<dbReference type="Gene3D" id="2.60.40.1210">
    <property type="entry name" value="Cellobiose dehydrogenase, cytochrome domain"/>
    <property type="match status" value="2"/>
</dbReference>
<reference evidence="10 11" key="1">
    <citation type="journal article" date="2018" name="Genome Biol. Evol.">
        <title>Multiple Roots of Fruiting Body Formation in Amoebozoa.</title>
        <authorList>
            <person name="Hillmann F."/>
            <person name="Forbes G."/>
            <person name="Novohradska S."/>
            <person name="Ferling I."/>
            <person name="Riege K."/>
            <person name="Groth M."/>
            <person name="Westermann M."/>
            <person name="Marz M."/>
            <person name="Spaller T."/>
            <person name="Winckler T."/>
            <person name="Schaap P."/>
            <person name="Glockner G."/>
        </authorList>
    </citation>
    <scope>NUCLEOTIDE SEQUENCE [LARGE SCALE GENOMIC DNA]</scope>
    <source>
        <strain evidence="10 11">Jena</strain>
    </source>
</reference>
<comment type="subcellular location">
    <subcellularLocation>
        <location evidence="1">Membrane</location>
        <topology evidence="1">Multi-pass membrane protein</topology>
    </subcellularLocation>
</comment>
<dbReference type="Proteomes" id="UP000241769">
    <property type="component" value="Unassembled WGS sequence"/>
</dbReference>
<evidence type="ECO:0000256" key="7">
    <source>
        <dbReference type="SAM" id="SignalP"/>
    </source>
</evidence>
<accession>A0A2P6NBT1</accession>
<keyword evidence="3 6" id="KW-1133">Transmembrane helix</keyword>
<dbReference type="AlphaFoldDB" id="A0A2P6NBT1"/>
<evidence type="ECO:0000256" key="6">
    <source>
        <dbReference type="SAM" id="Phobius"/>
    </source>
</evidence>
<dbReference type="PROSITE" id="PS51384">
    <property type="entry name" value="FAD_FR"/>
    <property type="match status" value="1"/>
</dbReference>
<dbReference type="SFLD" id="SFLDG01168">
    <property type="entry name" value="Ferric_reductase_subgroup_(FRE"/>
    <property type="match status" value="1"/>
</dbReference>
<feature type="transmembrane region" description="Helical" evidence="6">
    <location>
        <begin position="742"/>
        <end position="761"/>
    </location>
</feature>
<dbReference type="InterPro" id="IPR005018">
    <property type="entry name" value="DOMON_domain"/>
</dbReference>
<evidence type="ECO:0000256" key="1">
    <source>
        <dbReference type="ARBA" id="ARBA00004141"/>
    </source>
</evidence>
<dbReference type="SUPFAM" id="SSF49344">
    <property type="entry name" value="CBD9-like"/>
    <property type="match status" value="2"/>
</dbReference>
<dbReference type="OrthoDB" id="167398at2759"/>
<organism evidence="10 11">
    <name type="scientific">Planoprotostelium fungivorum</name>
    <dbReference type="NCBI Taxonomy" id="1890364"/>
    <lineage>
        <taxon>Eukaryota</taxon>
        <taxon>Amoebozoa</taxon>
        <taxon>Evosea</taxon>
        <taxon>Variosea</taxon>
        <taxon>Cavosteliida</taxon>
        <taxon>Cavosteliaceae</taxon>
        <taxon>Planoprotostelium</taxon>
    </lineage>
</organism>
<protein>
    <submittedName>
        <fullName evidence="10">Ferric reductase-like transmembrane protein</fullName>
    </submittedName>
</protein>
<evidence type="ECO:0000259" key="9">
    <source>
        <dbReference type="PROSITE" id="PS51384"/>
    </source>
</evidence>
<feature type="transmembrane region" description="Helical" evidence="6">
    <location>
        <begin position="533"/>
        <end position="550"/>
    </location>
</feature>
<feature type="domain" description="DOMON" evidence="8">
    <location>
        <begin position="25"/>
        <end position="145"/>
    </location>
</feature>
<dbReference type="InterPro" id="IPR050369">
    <property type="entry name" value="RBOH/FRE"/>
</dbReference>
<evidence type="ECO:0000256" key="3">
    <source>
        <dbReference type="ARBA" id="ARBA00022989"/>
    </source>
</evidence>
<gene>
    <name evidence="10" type="ORF">PROFUN_10949</name>
</gene>
<dbReference type="Gene3D" id="3.40.50.80">
    <property type="entry name" value="Nucleotide-binding domain of ferredoxin-NADP reductase (FNR) module"/>
    <property type="match status" value="1"/>
</dbReference>
<feature type="transmembrane region" description="Helical" evidence="6">
    <location>
        <begin position="405"/>
        <end position="426"/>
    </location>
</feature>
<dbReference type="SUPFAM" id="SSF63380">
    <property type="entry name" value="Riboflavin synthase domain-like"/>
    <property type="match status" value="1"/>
</dbReference>
<feature type="transmembrane region" description="Helical" evidence="6">
    <location>
        <begin position="610"/>
        <end position="628"/>
    </location>
</feature>
<dbReference type="STRING" id="1890364.A0A2P6NBT1"/>
<keyword evidence="5 6" id="KW-0472">Membrane</keyword>
<dbReference type="Pfam" id="PF08030">
    <property type="entry name" value="NAD_binding_6"/>
    <property type="match status" value="1"/>
</dbReference>
<dbReference type="InterPro" id="IPR013121">
    <property type="entry name" value="Fe_red_NAD-bd_6"/>
</dbReference>
<feature type="transmembrane region" description="Helical" evidence="6">
    <location>
        <begin position="562"/>
        <end position="579"/>
    </location>
</feature>
<keyword evidence="2 6" id="KW-0812">Transmembrane</keyword>
<dbReference type="InterPro" id="IPR045266">
    <property type="entry name" value="DOH_DOMON"/>
</dbReference>
<evidence type="ECO:0000256" key="2">
    <source>
        <dbReference type="ARBA" id="ARBA00022692"/>
    </source>
</evidence>
<feature type="domain" description="FAD-binding FR-type" evidence="9">
    <location>
        <begin position="634"/>
        <end position="738"/>
    </location>
</feature>
<name>A0A2P6NBT1_9EUKA</name>
<evidence type="ECO:0000313" key="10">
    <source>
        <dbReference type="EMBL" id="PRP81419.1"/>
    </source>
</evidence>
<feature type="transmembrane region" description="Helical" evidence="6">
    <location>
        <begin position="498"/>
        <end position="521"/>
    </location>
</feature>